<sequence>MSLFATEFPVKSSVDKAAFLSQVIAWLRGNNFSKVLDEFDSKDLDKSHAHIRSANHEELIFRELTDDGSNKAIGFRHDIPDDNGRLWRTEAVLRFSFPSNDLNLISFKTQCLAKWPTARTDVPKKPFLIKAIIGDSSQSSDKSLPVSDKPVWLSESEQDVLRAASIFQSTASKFLPIVYISARKPNEWQLDRVAIEKLAYELGGVAHVVVEPSRGFSFKLRDATAGKNSYGGTIALVAPTYGTLRRFFSGGNDVDRFELSQSIRAAATSVRSQMPVLGWDWLNLQEACLIDQRNRERTRLTAEEIEYIYQEEIRTKDEKINDLETQLLERPITTTQGSSPGEEFLVSREFIELMSPEIYPNEISDRIRLAVQSCLKHADSDGLDKRSKHMLEEILKNSSYSDDVSELCNDLKRASRDPKRMTAEVSSLLLRHGYIEKSDNKHIRLEPVKGMGGLENITLSKTPGDKRGLENSRKQIEKILGINKF</sequence>
<name>K2Q957_9HYPH</name>
<comment type="caution">
    <text evidence="1">The sequence shown here is derived from an EMBL/GenBank/DDBJ whole genome shotgun (WGS) entry which is preliminary data.</text>
</comment>
<evidence type="ECO:0000313" key="2">
    <source>
        <dbReference type="Proteomes" id="UP000007123"/>
    </source>
</evidence>
<dbReference type="AlphaFoldDB" id="K2Q957"/>
<reference evidence="1 2" key="1">
    <citation type="journal article" date="2012" name="J. Bacteriol.">
        <title>Draft Genome Sequence of Agrobacterium albertimagni Strain AOL15.</title>
        <authorList>
            <person name="Trimble W.L."/>
            <person name="Phung le T."/>
            <person name="Meyer F."/>
            <person name="Gilbert J.A."/>
            <person name="Silver S."/>
        </authorList>
    </citation>
    <scope>NUCLEOTIDE SEQUENCE [LARGE SCALE GENOMIC DNA]</scope>
    <source>
        <strain evidence="1 2">AOL15</strain>
    </source>
</reference>
<dbReference type="OrthoDB" id="8438529at2"/>
<dbReference type="PATRIC" id="fig|1156935.5.peg.958"/>
<gene>
    <name evidence="1" type="ORF">QWE_04743</name>
</gene>
<dbReference type="EMBL" id="ALJF01000004">
    <property type="protein sequence ID" value="EKF60344.1"/>
    <property type="molecule type" value="Genomic_DNA"/>
</dbReference>
<keyword evidence="2" id="KW-1185">Reference proteome</keyword>
<accession>K2Q957</accession>
<dbReference type="STRING" id="1156935.QWE_04743"/>
<dbReference type="RefSeq" id="WP_006724947.1">
    <property type="nucleotide sequence ID" value="NZ_ALJF01000004.1"/>
</dbReference>
<evidence type="ECO:0000313" key="1">
    <source>
        <dbReference type="EMBL" id="EKF60344.1"/>
    </source>
</evidence>
<dbReference type="eggNOG" id="ENOG502Z8RR">
    <property type="taxonomic scope" value="Bacteria"/>
</dbReference>
<dbReference type="Proteomes" id="UP000007123">
    <property type="component" value="Unassembled WGS sequence"/>
</dbReference>
<proteinExistence type="predicted"/>
<organism evidence="1 2">
    <name type="scientific">Agrobacterium albertimagni AOL15</name>
    <dbReference type="NCBI Taxonomy" id="1156935"/>
    <lineage>
        <taxon>Bacteria</taxon>
        <taxon>Pseudomonadati</taxon>
        <taxon>Pseudomonadota</taxon>
        <taxon>Alphaproteobacteria</taxon>
        <taxon>Hyphomicrobiales</taxon>
        <taxon>Rhizobiaceae</taxon>
        <taxon>Rhizobium/Agrobacterium group</taxon>
        <taxon>Agrobacterium</taxon>
    </lineage>
</organism>
<protein>
    <submittedName>
        <fullName evidence="1">Uncharacterized protein</fullName>
    </submittedName>
</protein>